<evidence type="ECO:0000313" key="4">
    <source>
        <dbReference type="Proteomes" id="UP001428290"/>
    </source>
</evidence>
<sequence length="257" mass="28987">MIQPDYEYHGLMAEAWDVLRGDTSGWSDRFFYRELIAQHGQPVLDIGCGTGRLLLDYLAEDIDIDGIDNSPDMLELCRLKAQAVGLKPNLYQQQLEDLNLPRQYATILIPSSSLQLITEPALVQQALQHVDAHLLAGGVVAASIMTLWQPDDPLESTFADEATRSSDGVVFRRESWSRFDPTSHCEATNDRYQKIQAGQVIAEELHQRDPATRSYQQAEIKALFEQAGFVEVHLYQGFAWQLAEPHEQLFCVVARKA</sequence>
<dbReference type="Proteomes" id="UP001428290">
    <property type="component" value="Unassembled WGS sequence"/>
</dbReference>
<protein>
    <recommendedName>
        <fullName evidence="2">Methyltransferase domain-containing protein</fullName>
    </recommendedName>
</protein>
<dbReference type="PANTHER" id="PTHR43861">
    <property type="entry name" value="TRANS-ACONITATE 2-METHYLTRANSFERASE-RELATED"/>
    <property type="match status" value="1"/>
</dbReference>
<dbReference type="EMBL" id="BAABRU010000013">
    <property type="protein sequence ID" value="GAA5529787.1"/>
    <property type="molecule type" value="Genomic_DNA"/>
</dbReference>
<evidence type="ECO:0000256" key="1">
    <source>
        <dbReference type="ARBA" id="ARBA00022679"/>
    </source>
</evidence>
<dbReference type="SUPFAM" id="SSF53335">
    <property type="entry name" value="S-adenosyl-L-methionine-dependent methyltransferases"/>
    <property type="match status" value="1"/>
</dbReference>
<dbReference type="RefSeq" id="WP_345723382.1">
    <property type="nucleotide sequence ID" value="NZ_BAABRU010000013.1"/>
</dbReference>
<comment type="caution">
    <text evidence="3">The sequence shown here is derived from an EMBL/GenBank/DDBJ whole genome shotgun (WGS) entry which is preliminary data.</text>
</comment>
<keyword evidence="1" id="KW-0808">Transferase</keyword>
<name>A0ABP9X302_9CHLR</name>
<evidence type="ECO:0000259" key="2">
    <source>
        <dbReference type="Pfam" id="PF13649"/>
    </source>
</evidence>
<organism evidence="3 4">
    <name type="scientific">Herpetosiphon gulosus</name>
    <dbReference type="NCBI Taxonomy" id="1973496"/>
    <lineage>
        <taxon>Bacteria</taxon>
        <taxon>Bacillati</taxon>
        <taxon>Chloroflexota</taxon>
        <taxon>Chloroflexia</taxon>
        <taxon>Herpetosiphonales</taxon>
        <taxon>Herpetosiphonaceae</taxon>
        <taxon>Herpetosiphon</taxon>
    </lineage>
</organism>
<gene>
    <name evidence="3" type="ORF">Hgul01_03601</name>
</gene>
<proteinExistence type="predicted"/>
<dbReference type="Gene3D" id="3.40.50.150">
    <property type="entry name" value="Vaccinia Virus protein VP39"/>
    <property type="match status" value="1"/>
</dbReference>
<dbReference type="Pfam" id="PF13649">
    <property type="entry name" value="Methyltransf_25"/>
    <property type="match status" value="1"/>
</dbReference>
<dbReference type="InterPro" id="IPR041698">
    <property type="entry name" value="Methyltransf_25"/>
</dbReference>
<keyword evidence="4" id="KW-1185">Reference proteome</keyword>
<dbReference type="Gene3D" id="2.20.130.10">
    <property type="entry name" value="CAC2371-like domains"/>
    <property type="match status" value="1"/>
</dbReference>
<dbReference type="InterPro" id="IPR029063">
    <property type="entry name" value="SAM-dependent_MTases_sf"/>
</dbReference>
<evidence type="ECO:0000313" key="3">
    <source>
        <dbReference type="EMBL" id="GAA5529787.1"/>
    </source>
</evidence>
<dbReference type="CDD" id="cd02440">
    <property type="entry name" value="AdoMet_MTases"/>
    <property type="match status" value="1"/>
</dbReference>
<accession>A0ABP9X302</accession>
<feature type="domain" description="Methyltransferase" evidence="2">
    <location>
        <begin position="43"/>
        <end position="138"/>
    </location>
</feature>
<reference evidence="3 4" key="1">
    <citation type="submission" date="2024-02" db="EMBL/GenBank/DDBJ databases">
        <title>Herpetosiphon gulosus NBRC 112829.</title>
        <authorList>
            <person name="Ichikawa N."/>
            <person name="Katano-Makiyama Y."/>
            <person name="Hidaka K."/>
        </authorList>
    </citation>
    <scope>NUCLEOTIDE SEQUENCE [LARGE SCALE GENOMIC DNA]</scope>
    <source>
        <strain evidence="3 4">NBRC 112829</strain>
    </source>
</reference>